<dbReference type="PANTHER" id="PTHR48094">
    <property type="entry name" value="PROTEIN/NUCLEIC ACID DEGLYCASE DJ-1-RELATED"/>
    <property type="match status" value="1"/>
</dbReference>
<dbReference type="KEGG" id="mass:CR152_14680"/>
<dbReference type="Proteomes" id="UP000229897">
    <property type="component" value="Chromosome"/>
</dbReference>
<proteinExistence type="inferred from homology"/>
<keyword evidence="7" id="KW-1185">Reference proteome</keyword>
<dbReference type="PANTHER" id="PTHR48094:SF11">
    <property type="entry name" value="GLUTATHIONE-INDEPENDENT GLYOXALASE HSP31-RELATED"/>
    <property type="match status" value="1"/>
</dbReference>
<evidence type="ECO:0000313" key="7">
    <source>
        <dbReference type="Proteomes" id="UP000229897"/>
    </source>
</evidence>
<feature type="chain" id="PRO_5013635620" description="DJ-1/PfpI domain-containing protein" evidence="4">
    <location>
        <begin position="26"/>
        <end position="258"/>
    </location>
</feature>
<feature type="domain" description="DJ-1/PfpI" evidence="5">
    <location>
        <begin position="56"/>
        <end position="250"/>
    </location>
</feature>
<protein>
    <recommendedName>
        <fullName evidence="5">DJ-1/PfpI domain-containing protein</fullName>
    </recommendedName>
</protein>
<evidence type="ECO:0000256" key="1">
    <source>
        <dbReference type="ARBA" id="ARBA00023016"/>
    </source>
</evidence>
<accession>A0A2D2DKZ3</accession>
<sequence length="258" mass="27965">MNRHRFLVAILGGSLLPGLSGPGFAAPQHGSKILFITSNQHTYGNTKLNTANHFAEIVVAYDIFKKHGYVVDFVSPSGGAIPLGYIETSNKIQKEFLYNADFMSLLKNTLKPEQIRAADYKAVYYSGGGAAMFGVADNPVLQNIAVTVYENGGIISAVCHGTAGLVHLKNSNGKAIFSNRKVTGFPDIFEDTKAPYYKTFPFSIGNEISKHGGNFVYSQKWGDSFYVVDDTIITGQDPSSTAAVAEQVIKAIEARNPR</sequence>
<keyword evidence="4" id="KW-0732">Signal</keyword>
<dbReference type="EMBL" id="CP024608">
    <property type="protein sequence ID" value="ATQ75630.1"/>
    <property type="molecule type" value="Genomic_DNA"/>
</dbReference>
<gene>
    <name evidence="6" type="ORF">CR152_14680</name>
</gene>
<dbReference type="RefSeq" id="WP_099875586.1">
    <property type="nucleotide sequence ID" value="NZ_CP024608.1"/>
</dbReference>
<reference evidence="6" key="1">
    <citation type="submission" date="2017-10" db="EMBL/GenBank/DDBJ databases">
        <title>Massilia psychrophilum sp. nov., a novel purple-pigmented bacterium isolated from Tianshan glacier, Xinjiang Municipality, China.</title>
        <authorList>
            <person name="Wang H."/>
        </authorList>
    </citation>
    <scope>NUCLEOTIDE SEQUENCE [LARGE SCALE GENOMIC DNA]</scope>
    <source>
        <strain evidence="6">B2</strain>
    </source>
</reference>
<dbReference type="GO" id="GO:0019172">
    <property type="term" value="F:glyoxalase III activity"/>
    <property type="evidence" value="ECO:0007669"/>
    <property type="project" value="TreeGrafter"/>
</dbReference>
<keyword evidence="2" id="KW-0456">Lyase</keyword>
<dbReference type="Pfam" id="PF01965">
    <property type="entry name" value="DJ-1_PfpI"/>
    <property type="match status" value="1"/>
</dbReference>
<feature type="signal peptide" evidence="4">
    <location>
        <begin position="1"/>
        <end position="25"/>
    </location>
</feature>
<dbReference type="SUPFAM" id="SSF52317">
    <property type="entry name" value="Class I glutamine amidotransferase-like"/>
    <property type="match status" value="1"/>
</dbReference>
<dbReference type="InterPro" id="IPR002818">
    <property type="entry name" value="DJ-1/PfpI"/>
</dbReference>
<keyword evidence="1" id="KW-0346">Stress response</keyword>
<dbReference type="CDD" id="cd03141">
    <property type="entry name" value="GATase1_Hsp31_like"/>
    <property type="match status" value="1"/>
</dbReference>
<name>A0A2D2DKZ3_9BURK</name>
<dbReference type="Gene3D" id="3.40.50.880">
    <property type="match status" value="1"/>
</dbReference>
<dbReference type="OrthoDB" id="5676998at2"/>
<dbReference type="InterPro" id="IPR029062">
    <property type="entry name" value="Class_I_gatase-like"/>
</dbReference>
<evidence type="ECO:0000256" key="4">
    <source>
        <dbReference type="SAM" id="SignalP"/>
    </source>
</evidence>
<evidence type="ECO:0000256" key="2">
    <source>
        <dbReference type="ARBA" id="ARBA00023239"/>
    </source>
</evidence>
<comment type="similarity">
    <text evidence="3">Belongs to the peptidase C56 family. HSP31-like subfamily.</text>
</comment>
<dbReference type="GO" id="GO:0019243">
    <property type="term" value="P:methylglyoxal catabolic process to D-lactate via S-lactoyl-glutathione"/>
    <property type="evidence" value="ECO:0007669"/>
    <property type="project" value="TreeGrafter"/>
</dbReference>
<organism evidence="6 7">
    <name type="scientific">Massilia violaceinigra</name>
    <dbReference type="NCBI Taxonomy" id="2045208"/>
    <lineage>
        <taxon>Bacteria</taxon>
        <taxon>Pseudomonadati</taxon>
        <taxon>Pseudomonadota</taxon>
        <taxon>Betaproteobacteria</taxon>
        <taxon>Burkholderiales</taxon>
        <taxon>Oxalobacteraceae</taxon>
        <taxon>Telluria group</taxon>
        <taxon>Massilia</taxon>
    </lineage>
</organism>
<dbReference type="GO" id="GO:0005737">
    <property type="term" value="C:cytoplasm"/>
    <property type="evidence" value="ECO:0007669"/>
    <property type="project" value="TreeGrafter"/>
</dbReference>
<dbReference type="InterPro" id="IPR050325">
    <property type="entry name" value="Prot/Nucl_acid_deglycase"/>
</dbReference>
<evidence type="ECO:0000259" key="5">
    <source>
        <dbReference type="Pfam" id="PF01965"/>
    </source>
</evidence>
<evidence type="ECO:0000313" key="6">
    <source>
        <dbReference type="EMBL" id="ATQ75630.1"/>
    </source>
</evidence>
<evidence type="ECO:0000256" key="3">
    <source>
        <dbReference type="ARBA" id="ARBA00038493"/>
    </source>
</evidence>
<dbReference type="AlphaFoldDB" id="A0A2D2DKZ3"/>